<comment type="caution">
    <text evidence="2">The sequence shown here is derived from an EMBL/GenBank/DDBJ whole genome shotgun (WGS) entry which is preliminary data.</text>
</comment>
<dbReference type="SUPFAM" id="SSF141571">
    <property type="entry name" value="Pentapeptide repeat-like"/>
    <property type="match status" value="1"/>
</dbReference>
<feature type="region of interest" description="Disordered" evidence="1">
    <location>
        <begin position="400"/>
        <end position="433"/>
    </location>
</feature>
<dbReference type="Proteomes" id="UP001311232">
    <property type="component" value="Unassembled WGS sequence"/>
</dbReference>
<feature type="compositionally biased region" description="Polar residues" evidence="1">
    <location>
        <begin position="120"/>
        <end position="129"/>
    </location>
</feature>
<feature type="compositionally biased region" description="Polar residues" evidence="1">
    <location>
        <begin position="411"/>
        <end position="433"/>
    </location>
</feature>
<feature type="region of interest" description="Disordered" evidence="1">
    <location>
        <begin position="83"/>
        <end position="129"/>
    </location>
</feature>
<dbReference type="EMBL" id="JAHHUM010000316">
    <property type="protein sequence ID" value="KAK5621107.1"/>
    <property type="molecule type" value="Genomic_DNA"/>
</dbReference>
<name>A0AAV9SK98_9TELE</name>
<gene>
    <name evidence="2" type="ORF">CRENBAI_013444</name>
</gene>
<evidence type="ECO:0000256" key="1">
    <source>
        <dbReference type="SAM" id="MobiDB-lite"/>
    </source>
</evidence>
<evidence type="ECO:0000313" key="3">
    <source>
        <dbReference type="Proteomes" id="UP001311232"/>
    </source>
</evidence>
<reference evidence="2 3" key="1">
    <citation type="submission" date="2021-06" db="EMBL/GenBank/DDBJ databases">
        <authorList>
            <person name="Palmer J.M."/>
        </authorList>
    </citation>
    <scope>NUCLEOTIDE SEQUENCE [LARGE SCALE GENOMIC DNA]</scope>
    <source>
        <strain evidence="2 3">MEX-2019</strain>
        <tissue evidence="2">Muscle</tissue>
    </source>
</reference>
<organism evidence="2 3">
    <name type="scientific">Crenichthys baileyi</name>
    <name type="common">White River springfish</name>
    <dbReference type="NCBI Taxonomy" id="28760"/>
    <lineage>
        <taxon>Eukaryota</taxon>
        <taxon>Metazoa</taxon>
        <taxon>Chordata</taxon>
        <taxon>Craniata</taxon>
        <taxon>Vertebrata</taxon>
        <taxon>Euteleostomi</taxon>
        <taxon>Actinopterygii</taxon>
        <taxon>Neopterygii</taxon>
        <taxon>Teleostei</taxon>
        <taxon>Neoteleostei</taxon>
        <taxon>Acanthomorphata</taxon>
        <taxon>Ovalentaria</taxon>
        <taxon>Atherinomorphae</taxon>
        <taxon>Cyprinodontiformes</taxon>
        <taxon>Goodeidae</taxon>
        <taxon>Crenichthys</taxon>
    </lineage>
</organism>
<dbReference type="AlphaFoldDB" id="A0AAV9SK98"/>
<feature type="compositionally biased region" description="Polar residues" evidence="1">
    <location>
        <begin position="55"/>
        <end position="65"/>
    </location>
</feature>
<proteinExistence type="predicted"/>
<feature type="region of interest" description="Disordered" evidence="1">
    <location>
        <begin position="1"/>
        <end position="65"/>
    </location>
</feature>
<sequence>MKRGSSVLQPPSDAAKRHTHPTLTKTHSNDDAFSLSGSDAHAECPLGTRAAGSSPFPSATSLFSPDVSTKMASDLLIRLSEATQKAQMHPGSREEAEQQDEPGVALSPDGPGASPEPPSLTHTPEGNTVTDTLASDLLRKLAERQEVNGHMLRLKEEEEPLEVDAMTQNQPAIEETSHSTLRMTSRHLFTVKTENQGLTRNKTADQLLPGAKMVDQYAFGLKREDGFSASNSADCFINASNSFQFQVKLEDCGASEIKVDNHRHTRAKMDDLCPVKAKIPEKPFSGAKLSNRFFSGIKKENQFASGATLENGLVSETKMAAQVFSGAKMEEQFLFGAKMEDQCLRAVLWQDMSVNLASTLLHQLSEKVSKSNCQQVERMAPPIRNSPVLRINMDHIPSSPLLSLREAPHGRTQNQDDAQAQPSTETHTNKNVR</sequence>
<keyword evidence="3" id="KW-1185">Reference proteome</keyword>
<evidence type="ECO:0000313" key="2">
    <source>
        <dbReference type="EMBL" id="KAK5621107.1"/>
    </source>
</evidence>
<accession>A0AAV9SK98</accession>
<protein>
    <submittedName>
        <fullName evidence="2">Uncharacterized protein</fullName>
    </submittedName>
</protein>